<dbReference type="Pfam" id="PF12239">
    <property type="entry name" value="DUF3605"/>
    <property type="match status" value="1"/>
</dbReference>
<feature type="region of interest" description="Disordered" evidence="1">
    <location>
        <begin position="1"/>
        <end position="21"/>
    </location>
</feature>
<organism evidence="2 3">
    <name type="scientific">Prorocentrum cordatum</name>
    <dbReference type="NCBI Taxonomy" id="2364126"/>
    <lineage>
        <taxon>Eukaryota</taxon>
        <taxon>Sar</taxon>
        <taxon>Alveolata</taxon>
        <taxon>Dinophyceae</taxon>
        <taxon>Prorocentrales</taxon>
        <taxon>Prorocentraceae</taxon>
        <taxon>Prorocentrum</taxon>
    </lineage>
</organism>
<evidence type="ECO:0000313" key="3">
    <source>
        <dbReference type="Proteomes" id="UP001189429"/>
    </source>
</evidence>
<evidence type="ECO:0000313" key="2">
    <source>
        <dbReference type="EMBL" id="CAK0795410.1"/>
    </source>
</evidence>
<keyword evidence="3" id="KW-1185">Reference proteome</keyword>
<feature type="compositionally biased region" description="Low complexity" evidence="1">
    <location>
        <begin position="1"/>
        <end position="10"/>
    </location>
</feature>
<gene>
    <name evidence="2" type="ORF">PCOR1329_LOCUS5092</name>
</gene>
<dbReference type="PANTHER" id="PTHR35020:SF2">
    <property type="entry name" value="N-ACETYLGLUCOSAMINE-INDUCED PROTEIN 1"/>
    <property type="match status" value="1"/>
</dbReference>
<sequence length="198" mass="22143">GPPAAADSATPAPPRRPGSWEGLGAYAADQRGAVAAGHALGRRPEIDERYRRYFRWAAERGQAGWQYLVQTAQWRCEHGGPWVALEPNIVPYDLEPGVEHWNLWYHPATTPGSAELDMGVVLRHVRLFLPALEDGEVVLFQNIPEFRSVPEVAHAHVFVRPRGSSTAEELCELRKAWRLRSPWAEHERLGGRGAEVGF</sequence>
<name>A0ABN9PV01_9DINO</name>
<reference evidence="2" key="1">
    <citation type="submission" date="2023-10" db="EMBL/GenBank/DDBJ databases">
        <authorList>
            <person name="Chen Y."/>
            <person name="Shah S."/>
            <person name="Dougan E. K."/>
            <person name="Thang M."/>
            <person name="Chan C."/>
        </authorList>
    </citation>
    <scope>NUCLEOTIDE SEQUENCE [LARGE SCALE GENOMIC DNA]</scope>
</reference>
<proteinExistence type="predicted"/>
<comment type="caution">
    <text evidence="2">The sequence shown here is derived from an EMBL/GenBank/DDBJ whole genome shotgun (WGS) entry which is preliminary data.</text>
</comment>
<dbReference type="PANTHER" id="PTHR35020">
    <property type="entry name" value="N-ACETYLGLUCOSAMINE-INDUCED PROTEIN 1"/>
    <property type="match status" value="1"/>
</dbReference>
<accession>A0ABN9PV01</accession>
<feature type="non-terminal residue" evidence="2">
    <location>
        <position position="1"/>
    </location>
</feature>
<evidence type="ECO:0000256" key="1">
    <source>
        <dbReference type="SAM" id="MobiDB-lite"/>
    </source>
</evidence>
<protein>
    <submittedName>
        <fullName evidence="2">Uncharacterized protein</fullName>
    </submittedName>
</protein>
<dbReference type="Proteomes" id="UP001189429">
    <property type="component" value="Unassembled WGS sequence"/>
</dbReference>
<dbReference type="InterPro" id="IPR022036">
    <property type="entry name" value="DUF3605"/>
</dbReference>
<dbReference type="EMBL" id="CAUYUJ010001336">
    <property type="protein sequence ID" value="CAK0795410.1"/>
    <property type="molecule type" value="Genomic_DNA"/>
</dbReference>